<evidence type="ECO:0000313" key="1">
    <source>
        <dbReference type="EMBL" id="KSU85190.1"/>
    </source>
</evidence>
<comment type="caution">
    <text evidence="1">The sequence shown here is derived from an EMBL/GenBank/DDBJ whole genome shotgun (WGS) entry which is preliminary data.</text>
</comment>
<dbReference type="EMBL" id="LNQN01000001">
    <property type="protein sequence ID" value="KSU85190.1"/>
    <property type="molecule type" value="Genomic_DNA"/>
</dbReference>
<evidence type="ECO:0000313" key="2">
    <source>
        <dbReference type="Proteomes" id="UP000054099"/>
    </source>
</evidence>
<sequence>MDSPVKGRKNWPFLFKEVGEPKKAFWTVIFSIESPVETDIVGQGSNPSTPKIPCPIYGTLSRVLKNFASNMI</sequence>
<dbReference type="AlphaFoldDB" id="A0A0V8JDH0"/>
<keyword evidence="2" id="KW-1185">Reference proteome</keyword>
<reference evidence="1 2" key="1">
    <citation type="journal article" date="2014" name="Antonie Van Leeuwenhoek">
        <title>Fictibacillus enclensis sp. nov., isolated from marine sediment.</title>
        <authorList>
            <person name="Dastager S.G."/>
            <person name="Mawlankar R."/>
            <person name="Srinivasan K."/>
            <person name="Tang S.K."/>
            <person name="Lee J.C."/>
            <person name="Ramana V.V."/>
            <person name="Shouche Y.S."/>
        </authorList>
    </citation>
    <scope>NUCLEOTIDE SEQUENCE [LARGE SCALE GENOMIC DNA]</scope>
    <source>
        <strain evidence="1 2">NIO-1003</strain>
    </source>
</reference>
<accession>A0A0V8JDH0</accession>
<protein>
    <submittedName>
        <fullName evidence="1">Uncharacterized protein</fullName>
    </submittedName>
</protein>
<gene>
    <name evidence="1" type="ORF">AS030_06650</name>
</gene>
<dbReference type="Proteomes" id="UP000054099">
    <property type="component" value="Unassembled WGS sequence"/>
</dbReference>
<name>A0A0V8JDH0_9BACL</name>
<proteinExistence type="predicted"/>
<organism evidence="1 2">
    <name type="scientific">Fictibacillus enclensis</name>
    <dbReference type="NCBI Taxonomy" id="1017270"/>
    <lineage>
        <taxon>Bacteria</taxon>
        <taxon>Bacillati</taxon>
        <taxon>Bacillota</taxon>
        <taxon>Bacilli</taxon>
        <taxon>Bacillales</taxon>
        <taxon>Fictibacillaceae</taxon>
        <taxon>Fictibacillus</taxon>
    </lineage>
</organism>